<sequence>MTPIQTPTETRFSRGPRDRPQPCPTRRRHSRRCEVIQESEFYCNLQLFKKRFERSDPESLRLRHRVLYFSLPG</sequence>
<evidence type="ECO:0000256" key="1">
    <source>
        <dbReference type="SAM" id="MobiDB-lite"/>
    </source>
</evidence>
<reference evidence="2" key="1">
    <citation type="submission" date="2014-11" db="EMBL/GenBank/DDBJ databases">
        <authorList>
            <person name="Amaro Gonzalez C."/>
        </authorList>
    </citation>
    <scope>NUCLEOTIDE SEQUENCE</scope>
</reference>
<reference evidence="2" key="2">
    <citation type="journal article" date="2015" name="Fish Shellfish Immunol.">
        <title>Early steps in the European eel (Anguilla anguilla)-Vibrio vulnificus interaction in the gills: Role of the RtxA13 toxin.</title>
        <authorList>
            <person name="Callol A."/>
            <person name="Pajuelo D."/>
            <person name="Ebbesson L."/>
            <person name="Teles M."/>
            <person name="MacKenzie S."/>
            <person name="Amaro C."/>
        </authorList>
    </citation>
    <scope>NUCLEOTIDE SEQUENCE</scope>
</reference>
<feature type="compositionally biased region" description="Polar residues" evidence="1">
    <location>
        <begin position="1"/>
        <end position="10"/>
    </location>
</feature>
<dbReference type="AlphaFoldDB" id="A0A0E9X6Y7"/>
<protein>
    <submittedName>
        <fullName evidence="2">Uncharacterized protein</fullName>
    </submittedName>
</protein>
<proteinExistence type="predicted"/>
<accession>A0A0E9X6Y7</accession>
<dbReference type="EMBL" id="GBXM01010080">
    <property type="protein sequence ID" value="JAH98497.1"/>
    <property type="molecule type" value="Transcribed_RNA"/>
</dbReference>
<name>A0A0E9X6Y7_ANGAN</name>
<feature type="region of interest" description="Disordered" evidence="1">
    <location>
        <begin position="1"/>
        <end position="29"/>
    </location>
</feature>
<feature type="compositionally biased region" description="Basic and acidic residues" evidence="1">
    <location>
        <begin position="11"/>
        <end position="20"/>
    </location>
</feature>
<organism evidence="2">
    <name type="scientific">Anguilla anguilla</name>
    <name type="common">European freshwater eel</name>
    <name type="synonym">Muraena anguilla</name>
    <dbReference type="NCBI Taxonomy" id="7936"/>
    <lineage>
        <taxon>Eukaryota</taxon>
        <taxon>Metazoa</taxon>
        <taxon>Chordata</taxon>
        <taxon>Craniata</taxon>
        <taxon>Vertebrata</taxon>
        <taxon>Euteleostomi</taxon>
        <taxon>Actinopterygii</taxon>
        <taxon>Neopterygii</taxon>
        <taxon>Teleostei</taxon>
        <taxon>Anguilliformes</taxon>
        <taxon>Anguillidae</taxon>
        <taxon>Anguilla</taxon>
    </lineage>
</organism>
<evidence type="ECO:0000313" key="2">
    <source>
        <dbReference type="EMBL" id="JAH98497.1"/>
    </source>
</evidence>